<comment type="caution">
    <text evidence="1">The sequence shown here is derived from an EMBL/GenBank/DDBJ whole genome shotgun (WGS) entry which is preliminary data.</text>
</comment>
<protein>
    <recommendedName>
        <fullName evidence="3">F-box domain-containing protein</fullName>
    </recommendedName>
</protein>
<dbReference type="AlphaFoldDB" id="A0A4Q4TWB9"/>
<proteinExistence type="predicted"/>
<gene>
    <name evidence="1" type="ORF">DL764_001017</name>
</gene>
<sequence length="200" mass="23303">MAPLTIPVGVKKESHPAQATPHWRFLDLPMEIRDQIYSLLLIEPPRHLRRHRALCPFAREKLLHPSRLPAMCPLTPNPAWSPLGYCDCAKRRNMQLLAVNRGVQADAARVFWGFNVFSFNGSAQFTRDVGLNLRPEYRSLIRHVVIYDKRQDFAIKGETCRVYMAEEYCLYGHIPSRVWDTIFNCDTLQTLQIRPELLMW</sequence>
<evidence type="ECO:0000313" key="2">
    <source>
        <dbReference type="Proteomes" id="UP000293360"/>
    </source>
</evidence>
<dbReference type="InterPro" id="IPR038883">
    <property type="entry name" value="AN11006-like"/>
</dbReference>
<dbReference type="OrthoDB" id="62952at2759"/>
<dbReference type="PANTHER" id="PTHR42085:SF2">
    <property type="entry name" value="F-BOX DOMAIN-CONTAINING PROTEIN"/>
    <property type="match status" value="1"/>
</dbReference>
<dbReference type="PANTHER" id="PTHR42085">
    <property type="entry name" value="F-BOX DOMAIN-CONTAINING PROTEIN"/>
    <property type="match status" value="1"/>
</dbReference>
<name>A0A4Q4TWB9_9PEZI</name>
<keyword evidence="2" id="KW-1185">Reference proteome</keyword>
<dbReference type="STRING" id="155417.A0A4Q4TWB9"/>
<dbReference type="Proteomes" id="UP000293360">
    <property type="component" value="Unassembled WGS sequence"/>
</dbReference>
<accession>A0A4Q4TWB9</accession>
<organism evidence="1 2">
    <name type="scientific">Monosporascus ibericus</name>
    <dbReference type="NCBI Taxonomy" id="155417"/>
    <lineage>
        <taxon>Eukaryota</taxon>
        <taxon>Fungi</taxon>
        <taxon>Dikarya</taxon>
        <taxon>Ascomycota</taxon>
        <taxon>Pezizomycotina</taxon>
        <taxon>Sordariomycetes</taxon>
        <taxon>Xylariomycetidae</taxon>
        <taxon>Xylariales</taxon>
        <taxon>Xylariales incertae sedis</taxon>
        <taxon>Monosporascus</taxon>
    </lineage>
</organism>
<dbReference type="EMBL" id="QJNU01000028">
    <property type="protein sequence ID" value="RYP09883.1"/>
    <property type="molecule type" value="Genomic_DNA"/>
</dbReference>
<reference evidence="1 2" key="1">
    <citation type="submission" date="2018-06" db="EMBL/GenBank/DDBJ databases">
        <title>Complete Genomes of Monosporascus.</title>
        <authorList>
            <person name="Robinson A.J."/>
            <person name="Natvig D.O."/>
        </authorList>
    </citation>
    <scope>NUCLEOTIDE SEQUENCE [LARGE SCALE GENOMIC DNA]</scope>
    <source>
        <strain evidence="1 2">CBS 110550</strain>
    </source>
</reference>
<evidence type="ECO:0008006" key="3">
    <source>
        <dbReference type="Google" id="ProtNLM"/>
    </source>
</evidence>
<evidence type="ECO:0000313" key="1">
    <source>
        <dbReference type="EMBL" id="RYP09883.1"/>
    </source>
</evidence>